<dbReference type="GO" id="GO:0006783">
    <property type="term" value="P:heme biosynthetic process"/>
    <property type="evidence" value="ECO:0007669"/>
    <property type="project" value="InterPro"/>
</dbReference>
<organism evidence="2 3">
    <name type="scientific">Limnofasciculus baicalensis BBK-W-15</name>
    <dbReference type="NCBI Taxonomy" id="2699891"/>
    <lineage>
        <taxon>Bacteria</taxon>
        <taxon>Bacillati</taxon>
        <taxon>Cyanobacteriota</taxon>
        <taxon>Cyanophyceae</taxon>
        <taxon>Coleofasciculales</taxon>
        <taxon>Coleofasciculaceae</taxon>
        <taxon>Limnofasciculus</taxon>
        <taxon>Limnofasciculus baicalensis</taxon>
    </lineage>
</organism>
<dbReference type="PANTHER" id="PTHR11108:SF1">
    <property type="entry name" value="FERROCHELATASE, MITOCHONDRIAL"/>
    <property type="match status" value="1"/>
</dbReference>
<dbReference type="EMBL" id="JAMZMM010000386">
    <property type="protein sequence ID" value="MCP2731734.1"/>
    <property type="molecule type" value="Genomic_DNA"/>
</dbReference>
<dbReference type="RefSeq" id="WP_254014467.1">
    <property type="nucleotide sequence ID" value="NZ_JAMZMM010000386.1"/>
</dbReference>
<evidence type="ECO:0000313" key="2">
    <source>
        <dbReference type="EMBL" id="MCP2731734.1"/>
    </source>
</evidence>
<dbReference type="Pfam" id="PF00762">
    <property type="entry name" value="Ferrochelatase"/>
    <property type="match status" value="1"/>
</dbReference>
<evidence type="ECO:0000313" key="3">
    <source>
        <dbReference type="Proteomes" id="UP001204953"/>
    </source>
</evidence>
<dbReference type="GO" id="GO:0004325">
    <property type="term" value="F:ferrochelatase activity"/>
    <property type="evidence" value="ECO:0007669"/>
    <property type="project" value="InterPro"/>
</dbReference>
<dbReference type="Gene3D" id="3.40.50.1400">
    <property type="match status" value="1"/>
</dbReference>
<evidence type="ECO:0000256" key="1">
    <source>
        <dbReference type="RuleBase" id="RU004185"/>
    </source>
</evidence>
<reference evidence="2" key="1">
    <citation type="submission" date="2022-06" db="EMBL/GenBank/DDBJ databases">
        <title>New cyanobacteria of genus Symplocastrum in benthos of Lake Baikal.</title>
        <authorList>
            <person name="Sorokovikova E."/>
            <person name="Tikhonova I."/>
            <person name="Krasnopeev A."/>
            <person name="Evseev P."/>
            <person name="Gladkikh A."/>
            <person name="Belykh O."/>
        </authorList>
    </citation>
    <scope>NUCLEOTIDE SEQUENCE</scope>
    <source>
        <strain evidence="2">BBK-W-15</strain>
    </source>
</reference>
<protein>
    <submittedName>
        <fullName evidence="2">Ferrochelatase</fullName>
        <ecNumber evidence="2">4.99.1.1</ecNumber>
    </submittedName>
</protein>
<name>A0AAE3GWF1_9CYAN</name>
<comment type="caution">
    <text evidence="2">The sequence shown here is derived from an EMBL/GenBank/DDBJ whole genome shotgun (WGS) entry which is preliminary data.</text>
</comment>
<dbReference type="PANTHER" id="PTHR11108">
    <property type="entry name" value="FERROCHELATASE"/>
    <property type="match status" value="1"/>
</dbReference>
<keyword evidence="2" id="KW-0456">Lyase</keyword>
<gene>
    <name evidence="2" type="ORF">NJ959_25210</name>
</gene>
<proteinExistence type="inferred from homology"/>
<sequence>MISHQSQSTQPVAPHNDDSVALLQANRVAVLLAGYGEVESYRDLSSYNQAATKYIAAQFVSIPEWLYPLAGWLLTLQDLYNFGVKHNRFMSPENDIFEKQRLGIEEKLKDRWGSQVQVFKGFYFCQPFVQEVMADIIQKGFQNLLIYPLLVVDSAFTSKIAVEQVNEVIAATASLNEPQHSIFKAIRYIPSFATEPAYIALLVRQIKEALNQRDGSRFFESQIGIILTVHGGPEKAQGLLTGVIDGQILYDRVQAELQHEYPLVSIGWINHDTPFVNWSQPDLNQAAKSLIGSGAQTILFKPLGWATENYETILDVDDAIASLQPQYCKFSDFSEHCDRLIWRWLNDWHQSDDLASSRGGAGIGESCGSYSRRICD</sequence>
<comment type="similarity">
    <text evidence="1">Belongs to the ferrochelatase family.</text>
</comment>
<accession>A0AAE3GWF1</accession>
<dbReference type="SUPFAM" id="SSF53800">
    <property type="entry name" value="Chelatase"/>
    <property type="match status" value="1"/>
</dbReference>
<dbReference type="EC" id="4.99.1.1" evidence="2"/>
<dbReference type="InterPro" id="IPR001015">
    <property type="entry name" value="Ferrochelatase"/>
</dbReference>
<keyword evidence="3" id="KW-1185">Reference proteome</keyword>
<dbReference type="Proteomes" id="UP001204953">
    <property type="component" value="Unassembled WGS sequence"/>
</dbReference>
<dbReference type="AlphaFoldDB" id="A0AAE3GWF1"/>